<evidence type="ECO:0000256" key="1">
    <source>
        <dbReference type="SAM" id="Phobius"/>
    </source>
</evidence>
<organism evidence="2">
    <name type="scientific">Lotharella vacuolata</name>
    <dbReference type="NCBI Taxonomy" id="74820"/>
    <lineage>
        <taxon>Eukaryota</taxon>
        <taxon>Sar</taxon>
        <taxon>Rhizaria</taxon>
        <taxon>Cercozoa</taxon>
        <taxon>Chlorarachniophyceae</taxon>
        <taxon>Lotharella</taxon>
    </lineage>
</organism>
<keyword evidence="1" id="KW-0812">Transmembrane</keyword>
<proteinExistence type="predicted"/>
<reference evidence="2" key="1">
    <citation type="journal article" date="2015" name="Genome Biol. Evol.">
        <title>Nucleomorph Genome Sequences of Two Chlorarachniophytes, Amorphochlora amoebiformis and Lotharella vacuolata.</title>
        <authorList>
            <person name="Suzuki S."/>
            <person name="Shirato S."/>
            <person name="Hirakawa Y."/>
            <person name="Ishida K."/>
        </authorList>
    </citation>
    <scope>NUCLEOTIDE SEQUENCE</scope>
    <source>
        <strain evidence="2">CCMP240</strain>
    </source>
</reference>
<dbReference type="EMBL" id="AB996601">
    <property type="protein sequence ID" value="BAS01649.1"/>
    <property type="molecule type" value="Genomic_DNA"/>
</dbReference>
<geneLocation type="nucleomorph" evidence="2"/>
<sequence>MNEFNDINLFFAPNLYLFEKKKSNYILKYYFFILKSIKKVIIMFFFNKNYKKAILDKITNIYKMHSNYKIFFIVKKNKKFLNNHYNKHFFYTTVFFSFNKKNGYYKTDHAKRMHQYCLYLNDVLRRCLIYMSNGFNLDFLKIYFGSKNIFHSFIEIAIRYCDNYLFIKNHDNRKKIVKTMAYINSFKKKVYYFYFL</sequence>
<protein>
    <submittedName>
        <fullName evidence="2">Uncharacterized protein</fullName>
    </submittedName>
</protein>
<evidence type="ECO:0000313" key="2">
    <source>
        <dbReference type="EMBL" id="BAS01649.1"/>
    </source>
</evidence>
<keyword evidence="1" id="KW-0472">Membrane</keyword>
<dbReference type="AlphaFoldDB" id="A0A0H5BQW3"/>
<keyword evidence="1" id="KW-1133">Transmembrane helix</keyword>
<accession>A0A0H5BQW3</accession>
<keyword evidence="2" id="KW-0542">Nucleomorph</keyword>
<feature type="transmembrane region" description="Helical" evidence="1">
    <location>
        <begin position="29"/>
        <end position="47"/>
    </location>
</feature>
<name>A0A0H5BQW3_9EUKA</name>